<gene>
    <name evidence="2" type="ORF">KTT_03460</name>
</gene>
<feature type="transmembrane region" description="Helical" evidence="1">
    <location>
        <begin position="77"/>
        <end position="95"/>
    </location>
</feature>
<keyword evidence="1" id="KW-0812">Transmembrane</keyword>
<organism evidence="2 3">
    <name type="scientific">Tengunoibacter tsumagoiensis</name>
    <dbReference type="NCBI Taxonomy" id="2014871"/>
    <lineage>
        <taxon>Bacteria</taxon>
        <taxon>Bacillati</taxon>
        <taxon>Chloroflexota</taxon>
        <taxon>Ktedonobacteria</taxon>
        <taxon>Ktedonobacterales</taxon>
        <taxon>Dictyobacteraceae</taxon>
        <taxon>Tengunoibacter</taxon>
    </lineage>
</organism>
<dbReference type="RefSeq" id="WP_126578085.1">
    <property type="nucleotide sequence ID" value="NZ_BIFR01000001.1"/>
</dbReference>
<evidence type="ECO:0000313" key="2">
    <source>
        <dbReference type="EMBL" id="GCE10487.1"/>
    </source>
</evidence>
<keyword evidence="3" id="KW-1185">Reference proteome</keyword>
<proteinExistence type="predicted"/>
<evidence type="ECO:0000256" key="1">
    <source>
        <dbReference type="SAM" id="Phobius"/>
    </source>
</evidence>
<dbReference type="OrthoDB" id="159173at2"/>
<sequence>MFDFILFIHHYNVYLILVAALVAGIWGLVLYFRHLPADRAWRITLIVSVALGILQGLLGLIMVLLGKKPAGGEGLFYLHYVYGGIVALAVPFAWLSYTSNEKNQRKIVLFYSIAALVMVAAGVRGWMTGPVVFPSW</sequence>
<evidence type="ECO:0000313" key="3">
    <source>
        <dbReference type="Proteomes" id="UP000287352"/>
    </source>
</evidence>
<keyword evidence="1" id="KW-1133">Transmembrane helix</keyword>
<name>A0A401ZUH9_9CHLR</name>
<evidence type="ECO:0008006" key="4">
    <source>
        <dbReference type="Google" id="ProtNLM"/>
    </source>
</evidence>
<feature type="transmembrane region" description="Helical" evidence="1">
    <location>
        <begin position="107"/>
        <end position="127"/>
    </location>
</feature>
<dbReference type="AlphaFoldDB" id="A0A401ZUH9"/>
<dbReference type="EMBL" id="BIFR01000001">
    <property type="protein sequence ID" value="GCE10487.1"/>
    <property type="molecule type" value="Genomic_DNA"/>
</dbReference>
<feature type="transmembrane region" description="Helical" evidence="1">
    <location>
        <begin position="12"/>
        <end position="32"/>
    </location>
</feature>
<protein>
    <recommendedName>
        <fullName evidence="4">Histidine kinase N-terminal 7TM region domain-containing protein</fullName>
    </recommendedName>
</protein>
<reference evidence="3" key="1">
    <citation type="submission" date="2018-12" db="EMBL/GenBank/DDBJ databases">
        <title>Tengunoibacter tsumagoiensis gen. nov., sp. nov., Dictyobacter kobayashii sp. nov., D. alpinus sp. nov., and D. joshuensis sp. nov. and description of Dictyobacteraceae fam. nov. within the order Ktedonobacterales isolated from Tengu-no-mugimeshi.</title>
        <authorList>
            <person name="Wang C.M."/>
            <person name="Zheng Y."/>
            <person name="Sakai Y."/>
            <person name="Toyoda A."/>
            <person name="Minakuchi Y."/>
            <person name="Abe K."/>
            <person name="Yokota A."/>
            <person name="Yabe S."/>
        </authorList>
    </citation>
    <scope>NUCLEOTIDE SEQUENCE [LARGE SCALE GENOMIC DNA]</scope>
    <source>
        <strain evidence="3">Uno3</strain>
    </source>
</reference>
<dbReference type="Proteomes" id="UP000287352">
    <property type="component" value="Unassembled WGS sequence"/>
</dbReference>
<feature type="transmembrane region" description="Helical" evidence="1">
    <location>
        <begin position="44"/>
        <end position="65"/>
    </location>
</feature>
<keyword evidence="1" id="KW-0472">Membrane</keyword>
<accession>A0A401ZUH9</accession>
<comment type="caution">
    <text evidence="2">The sequence shown here is derived from an EMBL/GenBank/DDBJ whole genome shotgun (WGS) entry which is preliminary data.</text>
</comment>